<dbReference type="Proteomes" id="UP001497416">
    <property type="component" value="Unassembled WGS sequence"/>
</dbReference>
<keyword evidence="3" id="KW-0378">Hydrolase</keyword>
<dbReference type="EMBL" id="CAXIXY010000006">
    <property type="protein sequence ID" value="CAL2091745.1"/>
    <property type="molecule type" value="Genomic_DNA"/>
</dbReference>
<feature type="domain" description="SMP-30/Gluconolactonase/LRE-like region" evidence="2">
    <location>
        <begin position="36"/>
        <end position="279"/>
    </location>
</feature>
<dbReference type="EC" id="3.1.1.110" evidence="3"/>
<reference evidence="3 4" key="1">
    <citation type="submission" date="2024-05" db="EMBL/GenBank/DDBJ databases">
        <authorList>
            <person name="Duchaud E."/>
        </authorList>
    </citation>
    <scope>NUCLEOTIDE SEQUENCE [LARGE SCALE GENOMIC DNA]</scope>
    <source>
        <strain evidence="3">Ena-SAMPLE-TAB-13-05-2024-13:56:06:370-140302</strain>
    </source>
</reference>
<evidence type="ECO:0000256" key="1">
    <source>
        <dbReference type="ARBA" id="ARBA00008853"/>
    </source>
</evidence>
<dbReference type="PANTHER" id="PTHR10907:SF47">
    <property type="entry name" value="REGUCALCIN"/>
    <property type="match status" value="1"/>
</dbReference>
<dbReference type="InterPro" id="IPR013658">
    <property type="entry name" value="SGL"/>
</dbReference>
<evidence type="ECO:0000313" key="3">
    <source>
        <dbReference type="EMBL" id="CAL2091745.1"/>
    </source>
</evidence>
<evidence type="ECO:0000259" key="2">
    <source>
        <dbReference type="Pfam" id="PF08450"/>
    </source>
</evidence>
<proteinExistence type="inferred from homology"/>
<sequence>MKKIGLLVLLCLLVCCKTNEKEESKVELAFKINAQLGEGAFWNYKSEELYWVDIEGKKLHIFSPKTEENKTIEMPSRVGTVVPANKENSAVVALEDGIYIVNTNTNELTLLSDVESDVPENRFNDGKCDPNGNLWVGSMHLPQTHPKANLYKIDGSGNANKMLGNITISNGIVWTSDKKTMYYIDTPTGQIKAFDFDNKKNTITNERVAVTIDPKDGFPDGMTIDENDMLWVGMWNGNAVANYNPNTGKLIKKIKVPAHNVTSCAFGGKNLDVLYITTASLDMTDEEHKKFPLAGSVFKVQLKEKGVKGSFFNSPNFKTAQLN</sequence>
<dbReference type="PRINTS" id="PR01790">
    <property type="entry name" value="SMP30FAMILY"/>
</dbReference>
<keyword evidence="4" id="KW-1185">Reference proteome</keyword>
<accession>A0ABP1EQE2</accession>
<comment type="caution">
    <text evidence="3">The sequence shown here is derived from an EMBL/GenBank/DDBJ whole genome shotgun (WGS) entry which is preliminary data.</text>
</comment>
<dbReference type="InterPro" id="IPR005511">
    <property type="entry name" value="SMP-30"/>
</dbReference>
<name>A0ABP1EQE2_9FLAO</name>
<gene>
    <name evidence="3" type="ORF">T190607A01A_40276</name>
</gene>
<dbReference type="RefSeq" id="WP_348713202.1">
    <property type="nucleotide sequence ID" value="NZ_CAXIXY010000006.1"/>
</dbReference>
<dbReference type="PANTHER" id="PTHR10907">
    <property type="entry name" value="REGUCALCIN"/>
    <property type="match status" value="1"/>
</dbReference>
<comment type="similarity">
    <text evidence="1">Belongs to the SMP-30/CGR1 family.</text>
</comment>
<dbReference type="Gene3D" id="2.120.10.30">
    <property type="entry name" value="TolB, C-terminal domain"/>
    <property type="match status" value="1"/>
</dbReference>
<protein>
    <submittedName>
        <fullName evidence="3">Xylono-1,5-lactonase</fullName>
        <ecNumber evidence="3">3.1.1.110</ecNumber>
    </submittedName>
</protein>
<dbReference type="InterPro" id="IPR011042">
    <property type="entry name" value="6-blade_b-propeller_TolB-like"/>
</dbReference>
<evidence type="ECO:0000313" key="4">
    <source>
        <dbReference type="Proteomes" id="UP001497416"/>
    </source>
</evidence>
<dbReference type="Pfam" id="PF08450">
    <property type="entry name" value="SGL"/>
    <property type="match status" value="1"/>
</dbReference>
<dbReference type="SUPFAM" id="SSF63829">
    <property type="entry name" value="Calcium-dependent phosphotriesterase"/>
    <property type="match status" value="1"/>
</dbReference>
<organism evidence="3 4">
    <name type="scientific">Tenacibaculum platacis</name>
    <dbReference type="NCBI Taxonomy" id="3137852"/>
    <lineage>
        <taxon>Bacteria</taxon>
        <taxon>Pseudomonadati</taxon>
        <taxon>Bacteroidota</taxon>
        <taxon>Flavobacteriia</taxon>
        <taxon>Flavobacteriales</taxon>
        <taxon>Flavobacteriaceae</taxon>
        <taxon>Tenacibaculum</taxon>
    </lineage>
</organism>
<dbReference type="GO" id="GO:0016787">
    <property type="term" value="F:hydrolase activity"/>
    <property type="evidence" value="ECO:0007669"/>
    <property type="project" value="UniProtKB-KW"/>
</dbReference>